<dbReference type="InterPro" id="IPR009915">
    <property type="entry name" value="NnrU_dom"/>
</dbReference>
<feature type="transmembrane region" description="Helical" evidence="5">
    <location>
        <begin position="124"/>
        <end position="142"/>
    </location>
</feature>
<dbReference type="Pfam" id="PF07298">
    <property type="entry name" value="NnrU"/>
    <property type="match status" value="1"/>
</dbReference>
<feature type="transmembrane region" description="Helical" evidence="5">
    <location>
        <begin position="63"/>
        <end position="87"/>
    </location>
</feature>
<organism evidence="7 8">
    <name type="scientific">Vibrio ulleungensis</name>
    <dbReference type="NCBI Taxonomy" id="2807619"/>
    <lineage>
        <taxon>Bacteria</taxon>
        <taxon>Pseudomonadati</taxon>
        <taxon>Pseudomonadota</taxon>
        <taxon>Gammaproteobacteria</taxon>
        <taxon>Vibrionales</taxon>
        <taxon>Vibrionaceae</taxon>
        <taxon>Vibrio</taxon>
    </lineage>
</organism>
<keyword evidence="3 5" id="KW-1133">Transmembrane helix</keyword>
<protein>
    <submittedName>
        <fullName evidence="7">NnrU family protein</fullName>
    </submittedName>
</protein>
<sequence>MILLTFGVLLWSIAHLIPSAAPQKRSQWIEQHGESKYKGLFALTILASLLFIVFGWRSTLPEIWYIPSVGLRHVTMLLMMVSFILLGASQSKGTRIKQWIRHPQLTAVAIWAFAHLLSNGEARSVILFGGLLIWAELSIIFINKRDGKWDKPTLIYSWPREALTLVISLVLYAIVAVFLHKYIAGLPIV</sequence>
<evidence type="ECO:0000256" key="3">
    <source>
        <dbReference type="ARBA" id="ARBA00022989"/>
    </source>
</evidence>
<proteinExistence type="predicted"/>
<feature type="domain" description="NnrU" evidence="6">
    <location>
        <begin position="4"/>
        <end position="186"/>
    </location>
</feature>
<feature type="transmembrane region" description="Helical" evidence="5">
    <location>
        <begin position="38"/>
        <end position="56"/>
    </location>
</feature>
<evidence type="ECO:0000256" key="1">
    <source>
        <dbReference type="ARBA" id="ARBA00004141"/>
    </source>
</evidence>
<evidence type="ECO:0000313" key="8">
    <source>
        <dbReference type="Proteomes" id="UP000809621"/>
    </source>
</evidence>
<accession>A0ABS2HIQ2</accession>
<keyword evidence="4 5" id="KW-0472">Membrane</keyword>
<evidence type="ECO:0000256" key="2">
    <source>
        <dbReference type="ARBA" id="ARBA00022692"/>
    </source>
</evidence>
<comment type="subcellular location">
    <subcellularLocation>
        <location evidence="1">Membrane</location>
        <topology evidence="1">Multi-pass membrane protein</topology>
    </subcellularLocation>
</comment>
<feature type="transmembrane region" description="Helical" evidence="5">
    <location>
        <begin position="99"/>
        <end position="117"/>
    </location>
</feature>
<reference evidence="7 8" key="1">
    <citation type="submission" date="2021-02" db="EMBL/GenBank/DDBJ databases">
        <authorList>
            <person name="Park J.-S."/>
        </authorList>
    </citation>
    <scope>NUCLEOTIDE SEQUENCE [LARGE SCALE GENOMIC DNA]</scope>
    <source>
        <strain evidence="7 8">188UL20-2</strain>
    </source>
</reference>
<evidence type="ECO:0000256" key="5">
    <source>
        <dbReference type="SAM" id="Phobius"/>
    </source>
</evidence>
<comment type="caution">
    <text evidence="7">The sequence shown here is derived from an EMBL/GenBank/DDBJ whole genome shotgun (WGS) entry which is preliminary data.</text>
</comment>
<gene>
    <name evidence="7" type="ORF">JQC93_13450</name>
</gene>
<dbReference type="RefSeq" id="WP_205158946.1">
    <property type="nucleotide sequence ID" value="NZ_JAFEUM010000005.1"/>
</dbReference>
<keyword evidence="2 5" id="KW-0812">Transmembrane</keyword>
<evidence type="ECO:0000313" key="7">
    <source>
        <dbReference type="EMBL" id="MBM7037415.1"/>
    </source>
</evidence>
<name>A0ABS2HIQ2_9VIBR</name>
<evidence type="ECO:0000256" key="4">
    <source>
        <dbReference type="ARBA" id="ARBA00023136"/>
    </source>
</evidence>
<feature type="transmembrane region" description="Helical" evidence="5">
    <location>
        <begin position="162"/>
        <end position="183"/>
    </location>
</feature>
<dbReference type="Proteomes" id="UP000809621">
    <property type="component" value="Unassembled WGS sequence"/>
</dbReference>
<dbReference type="EMBL" id="JAFEUM010000005">
    <property type="protein sequence ID" value="MBM7037415.1"/>
    <property type="molecule type" value="Genomic_DNA"/>
</dbReference>
<evidence type="ECO:0000259" key="6">
    <source>
        <dbReference type="Pfam" id="PF07298"/>
    </source>
</evidence>
<keyword evidence="8" id="KW-1185">Reference proteome</keyword>